<keyword evidence="4" id="KW-0274">FAD</keyword>
<dbReference type="GO" id="GO:0016491">
    <property type="term" value="F:oxidoreductase activity"/>
    <property type="evidence" value="ECO:0007669"/>
    <property type="project" value="UniProtKB-KW"/>
</dbReference>
<evidence type="ECO:0000256" key="5">
    <source>
        <dbReference type="ARBA" id="ARBA00023002"/>
    </source>
</evidence>
<keyword evidence="5 7" id="KW-0560">Oxidoreductase</keyword>
<evidence type="ECO:0000256" key="3">
    <source>
        <dbReference type="ARBA" id="ARBA00022630"/>
    </source>
</evidence>
<dbReference type="InterPro" id="IPR009100">
    <property type="entry name" value="AcylCoA_DH/oxidase_NM_dom_sf"/>
</dbReference>
<gene>
    <name evidence="7" type="ORF">ABC974_26070</name>
</gene>
<organism evidence="7 8">
    <name type="scientific">Sphingomonas oligophenolica</name>
    <dbReference type="NCBI Taxonomy" id="301154"/>
    <lineage>
        <taxon>Bacteria</taxon>
        <taxon>Pseudomonadati</taxon>
        <taxon>Pseudomonadota</taxon>
        <taxon>Alphaproteobacteria</taxon>
        <taxon>Sphingomonadales</taxon>
        <taxon>Sphingomonadaceae</taxon>
        <taxon>Sphingomonas</taxon>
    </lineage>
</organism>
<keyword evidence="3" id="KW-0285">Flavoprotein</keyword>
<dbReference type="SUPFAM" id="SSF47203">
    <property type="entry name" value="Acyl-CoA dehydrogenase C-terminal domain-like"/>
    <property type="match status" value="1"/>
</dbReference>
<evidence type="ECO:0000256" key="2">
    <source>
        <dbReference type="ARBA" id="ARBA00009347"/>
    </source>
</evidence>
<dbReference type="EMBL" id="JBDIME010000039">
    <property type="protein sequence ID" value="MEN2793119.1"/>
    <property type="molecule type" value="Genomic_DNA"/>
</dbReference>
<name>A0ABU9YBE2_9SPHN</name>
<comment type="cofactor">
    <cofactor evidence="1">
        <name>FAD</name>
        <dbReference type="ChEBI" id="CHEBI:57692"/>
    </cofactor>
</comment>
<dbReference type="PANTHER" id="PTHR43884">
    <property type="entry name" value="ACYL-COA DEHYDROGENASE"/>
    <property type="match status" value="1"/>
</dbReference>
<dbReference type="InterPro" id="IPR036250">
    <property type="entry name" value="AcylCo_DH-like_C"/>
</dbReference>
<proteinExistence type="inferred from homology"/>
<comment type="similarity">
    <text evidence="2">Belongs to the acyl-CoA dehydrogenase family.</text>
</comment>
<dbReference type="InterPro" id="IPR037069">
    <property type="entry name" value="AcylCoA_DH/ox_N_sf"/>
</dbReference>
<evidence type="ECO:0000256" key="1">
    <source>
        <dbReference type="ARBA" id="ARBA00001974"/>
    </source>
</evidence>
<comment type="caution">
    <text evidence="7">The sequence shown here is derived from an EMBL/GenBank/DDBJ whole genome shotgun (WGS) entry which is preliminary data.</text>
</comment>
<dbReference type="Gene3D" id="1.20.140.10">
    <property type="entry name" value="Butyryl-CoA Dehydrogenase, subunit A, domain 3"/>
    <property type="match status" value="1"/>
</dbReference>
<keyword evidence="8" id="KW-1185">Reference proteome</keyword>
<protein>
    <submittedName>
        <fullName evidence="7">Acyl-CoA dehydrogenase family protein</fullName>
        <ecNumber evidence="7">1.-.-.-</ecNumber>
    </submittedName>
</protein>
<dbReference type="Proteomes" id="UP001419910">
    <property type="component" value="Unassembled WGS sequence"/>
</dbReference>
<sequence>MNEQQTMLSDMTQALFGELGHKTTLAEAWPRVEELSLPDLLVDDAHGGFGGSWQDALIVFRAAGYHALGLPLVESVLAAHLGSRHGFQGRGTIARAANGTISGDQFEGTLEDVIVSDGAAFVVAPFEKGSSLIVELPASAARRATTISGEARDQVTICHGRAVTQDVDIFALGAFARSAQIAGALDAALAISTDYVNQRKQFGRNLSAFQAVQQNLATFACEAAAANCAASAAAQALDRGNGTFEIGAAKLRCNIAVGTGAGIAHQVHGAIGFTEEYGLHPLTRRLWTWRSEFGNDSHWATRLGGQLCARGADSFWPDLTALTD</sequence>
<evidence type="ECO:0000313" key="8">
    <source>
        <dbReference type="Proteomes" id="UP001419910"/>
    </source>
</evidence>
<dbReference type="RefSeq" id="WP_343890248.1">
    <property type="nucleotide sequence ID" value="NZ_BAAAEH010000031.1"/>
</dbReference>
<feature type="domain" description="Acyl-CoA dehydrogenase/oxidase C-terminal" evidence="6">
    <location>
        <begin position="170"/>
        <end position="286"/>
    </location>
</feature>
<accession>A0ABU9YBE2</accession>
<dbReference type="SUPFAM" id="SSF56645">
    <property type="entry name" value="Acyl-CoA dehydrogenase NM domain-like"/>
    <property type="match status" value="1"/>
</dbReference>
<evidence type="ECO:0000256" key="4">
    <source>
        <dbReference type="ARBA" id="ARBA00022827"/>
    </source>
</evidence>
<dbReference type="EC" id="1.-.-.-" evidence="7"/>
<evidence type="ECO:0000313" key="7">
    <source>
        <dbReference type="EMBL" id="MEN2793119.1"/>
    </source>
</evidence>
<evidence type="ECO:0000259" key="6">
    <source>
        <dbReference type="Pfam" id="PF00441"/>
    </source>
</evidence>
<dbReference type="Gene3D" id="1.10.540.10">
    <property type="entry name" value="Acyl-CoA dehydrogenase/oxidase, N-terminal domain"/>
    <property type="match status" value="1"/>
</dbReference>
<dbReference type="Pfam" id="PF00441">
    <property type="entry name" value="Acyl-CoA_dh_1"/>
    <property type="match status" value="1"/>
</dbReference>
<dbReference type="PANTHER" id="PTHR43884:SF20">
    <property type="entry name" value="ACYL-COA DEHYDROGENASE FADE28"/>
    <property type="match status" value="1"/>
</dbReference>
<dbReference type="InterPro" id="IPR009075">
    <property type="entry name" value="AcylCo_DH/oxidase_C"/>
</dbReference>
<reference evidence="7 8" key="1">
    <citation type="submission" date="2024-05" db="EMBL/GenBank/DDBJ databases">
        <authorList>
            <person name="Liu Q."/>
            <person name="Xin Y.-H."/>
        </authorList>
    </citation>
    <scope>NUCLEOTIDE SEQUENCE [LARGE SCALE GENOMIC DNA]</scope>
    <source>
        <strain evidence="7 8">CGMCC 1.10181</strain>
    </source>
</reference>